<evidence type="ECO:0008006" key="4">
    <source>
        <dbReference type="Google" id="ProtNLM"/>
    </source>
</evidence>
<dbReference type="RefSeq" id="WP_170142240.1">
    <property type="nucleotide sequence ID" value="NZ_OMKW01000004.1"/>
</dbReference>
<protein>
    <recommendedName>
        <fullName evidence="4">DUF4112 domain-containing protein</fullName>
    </recommendedName>
</protein>
<accession>A0A2R8AFF8</accession>
<keyword evidence="1" id="KW-1133">Transmembrane helix</keyword>
<organism evidence="2 3">
    <name type="scientific">Pontivivens insulae</name>
    <dbReference type="NCBI Taxonomy" id="1639689"/>
    <lineage>
        <taxon>Bacteria</taxon>
        <taxon>Pseudomonadati</taxon>
        <taxon>Pseudomonadota</taxon>
        <taxon>Alphaproteobacteria</taxon>
        <taxon>Rhodobacterales</taxon>
        <taxon>Paracoccaceae</taxon>
        <taxon>Pontivivens</taxon>
    </lineage>
</organism>
<dbReference type="Proteomes" id="UP000244932">
    <property type="component" value="Unassembled WGS sequence"/>
</dbReference>
<dbReference type="AlphaFoldDB" id="A0A2R8AFF8"/>
<dbReference type="PANTHER" id="PTHR35519">
    <property type="entry name" value="MEMBRANE PROTEINS"/>
    <property type="match status" value="1"/>
</dbReference>
<proteinExistence type="predicted"/>
<feature type="transmembrane region" description="Helical" evidence="1">
    <location>
        <begin position="76"/>
        <end position="95"/>
    </location>
</feature>
<dbReference type="EMBL" id="OMKW01000004">
    <property type="protein sequence ID" value="SPF30810.1"/>
    <property type="molecule type" value="Genomic_DNA"/>
</dbReference>
<dbReference type="Pfam" id="PF13430">
    <property type="entry name" value="DUF4112"/>
    <property type="match status" value="1"/>
</dbReference>
<dbReference type="InterPro" id="IPR025187">
    <property type="entry name" value="DUF4112"/>
</dbReference>
<keyword evidence="1" id="KW-0472">Membrane</keyword>
<feature type="transmembrane region" description="Helical" evidence="1">
    <location>
        <begin position="30"/>
        <end position="56"/>
    </location>
</feature>
<reference evidence="2 3" key="1">
    <citation type="submission" date="2018-03" db="EMBL/GenBank/DDBJ databases">
        <authorList>
            <person name="Keele B.F."/>
        </authorList>
    </citation>
    <scope>NUCLEOTIDE SEQUENCE [LARGE SCALE GENOMIC DNA]</scope>
    <source>
        <strain evidence="2 3">CeCT 8812</strain>
    </source>
</reference>
<gene>
    <name evidence="2" type="ORF">POI8812_03154</name>
</gene>
<dbReference type="PANTHER" id="PTHR35519:SF2">
    <property type="entry name" value="PH DOMAIN PROTEIN"/>
    <property type="match status" value="1"/>
</dbReference>
<sequence length="125" mass="13951">MDNTARLKRIEWLAEMLDSRYRIPGTKIRFGWDGILSVLPVAGDTVALGLSAYLMYEAWQGGASKTTMAKMAGNTGVDYVIGSIPVIGTVFDIAFKANTRNRELLLTELRRREEARLNEIERDAA</sequence>
<keyword evidence="1" id="KW-0812">Transmembrane</keyword>
<evidence type="ECO:0000256" key="1">
    <source>
        <dbReference type="SAM" id="Phobius"/>
    </source>
</evidence>
<evidence type="ECO:0000313" key="3">
    <source>
        <dbReference type="Proteomes" id="UP000244932"/>
    </source>
</evidence>
<name>A0A2R8AFF8_9RHOB</name>
<evidence type="ECO:0000313" key="2">
    <source>
        <dbReference type="EMBL" id="SPF30810.1"/>
    </source>
</evidence>
<keyword evidence="3" id="KW-1185">Reference proteome</keyword>